<evidence type="ECO:0008006" key="12">
    <source>
        <dbReference type="Google" id="ProtNLM"/>
    </source>
</evidence>
<gene>
    <name evidence="10" type="ORF">PHYBLDRAFT_77767</name>
</gene>
<evidence type="ECO:0000256" key="7">
    <source>
        <dbReference type="SAM" id="Phobius"/>
    </source>
</evidence>
<accession>A0A162XM16</accession>
<dbReference type="InterPro" id="IPR013121">
    <property type="entry name" value="Fe_red_NAD-bd_6"/>
</dbReference>
<evidence type="ECO:0000256" key="3">
    <source>
        <dbReference type="ARBA" id="ARBA00022989"/>
    </source>
</evidence>
<dbReference type="SFLD" id="SFLDG01168">
    <property type="entry name" value="Ferric_reductase_subgroup_(FRE"/>
    <property type="match status" value="1"/>
</dbReference>
<dbReference type="OrthoDB" id="167398at2759"/>
<dbReference type="STRING" id="763407.A0A162XM16"/>
<evidence type="ECO:0000313" key="11">
    <source>
        <dbReference type="Proteomes" id="UP000077315"/>
    </source>
</evidence>
<keyword evidence="2 7" id="KW-0812">Transmembrane</keyword>
<keyword evidence="5" id="KW-0406">Ion transport</keyword>
<feature type="transmembrane region" description="Helical" evidence="7">
    <location>
        <begin position="197"/>
        <end position="217"/>
    </location>
</feature>
<evidence type="ECO:0000256" key="5">
    <source>
        <dbReference type="ARBA" id="ARBA00023065"/>
    </source>
</evidence>
<evidence type="ECO:0000313" key="10">
    <source>
        <dbReference type="EMBL" id="OAD75645.1"/>
    </source>
</evidence>
<evidence type="ECO:0000256" key="2">
    <source>
        <dbReference type="ARBA" id="ARBA00022692"/>
    </source>
</evidence>
<reference evidence="11" key="1">
    <citation type="submission" date="2015-06" db="EMBL/GenBank/DDBJ databases">
        <title>Expansion of signal transduction pathways in fungi by whole-genome duplication.</title>
        <authorList>
            <consortium name="DOE Joint Genome Institute"/>
            <person name="Corrochano L.M."/>
            <person name="Kuo A."/>
            <person name="Marcet-Houben M."/>
            <person name="Polaino S."/>
            <person name="Salamov A."/>
            <person name="Villalobos J.M."/>
            <person name="Alvarez M.I."/>
            <person name="Avalos J."/>
            <person name="Benito E.P."/>
            <person name="Benoit I."/>
            <person name="Burger G."/>
            <person name="Camino L.P."/>
            <person name="Canovas D."/>
            <person name="Cerda-Olmedo E."/>
            <person name="Cheng J.-F."/>
            <person name="Dominguez A."/>
            <person name="Elias M."/>
            <person name="Eslava A.P."/>
            <person name="Glaser F."/>
            <person name="Grimwood J."/>
            <person name="Gutierrez G."/>
            <person name="Heitman J."/>
            <person name="Henrissat B."/>
            <person name="Iturriaga E.A."/>
            <person name="Lang B.F."/>
            <person name="Lavin J.L."/>
            <person name="Lee S."/>
            <person name="Li W."/>
            <person name="Lindquist E."/>
            <person name="Lopez-Garcia S."/>
            <person name="Luque E.M."/>
            <person name="Marcos A.T."/>
            <person name="Martin J."/>
            <person name="McCluskey K."/>
            <person name="Medina H.R."/>
            <person name="Miralles-Duran A."/>
            <person name="Miyazaki A."/>
            <person name="Munoz-Torres E."/>
            <person name="Oguiza J.A."/>
            <person name="Ohm R."/>
            <person name="Olmedo M."/>
            <person name="Orejas M."/>
            <person name="Ortiz-Castellanos L."/>
            <person name="Pisabarro A.G."/>
            <person name="Rodriguez-Romero J."/>
            <person name="Ruiz-Herrera J."/>
            <person name="Ruiz-Vazquez R."/>
            <person name="Sanz C."/>
            <person name="Schackwitz W."/>
            <person name="Schmutz J."/>
            <person name="Shahriari M."/>
            <person name="Shelest E."/>
            <person name="Silva-Franco F."/>
            <person name="Soanes D."/>
            <person name="Syed K."/>
            <person name="Tagua V.G."/>
            <person name="Talbot N.J."/>
            <person name="Thon M."/>
            <person name="De vries R.P."/>
            <person name="Wiebenga A."/>
            <person name="Yadav J.S."/>
            <person name="Braun E.L."/>
            <person name="Baker S."/>
            <person name="Garre V."/>
            <person name="Horwitz B."/>
            <person name="Torres-Martinez S."/>
            <person name="Idnurm A."/>
            <person name="Herrera-Estrella A."/>
            <person name="Gabaldon T."/>
            <person name="Grigoriev I.V."/>
        </authorList>
    </citation>
    <scope>NUCLEOTIDE SEQUENCE [LARGE SCALE GENOMIC DNA]</scope>
    <source>
        <strain evidence="11">NRRL 1555(-)</strain>
    </source>
</reference>
<keyword evidence="11" id="KW-1185">Reference proteome</keyword>
<dbReference type="Proteomes" id="UP000077315">
    <property type="component" value="Unassembled WGS sequence"/>
</dbReference>
<sequence>MFRIRLSSFHSCGYSYAILCWGLFTLYCIWFQATRLYSYWLRQQRIKGIDRQPFVMPGTSLYKKCDFLVRIPFVTNLIAAKHIVGVFILCVVNVLWSLWAPFVYTDAGWVLPAVGLMDRRLAFIAMVNWDFAIIFGTRNNIITHMSGLTYESLIPFHRWLGRLGLAEYVLHVVWRIIAGYQRTHVVADSLFRNTEYTTGTISTLGYLLMYLTSFEYVRRNHFEVFYYSHIFGFIIGTAFACWHETTCFLYFIPCIIFWLLDRAVRSYRSWFVKSTPIRVDETVAQTATQEGILRVLFEQNGFNNFAPGQYGFFAIASKANKWWQFAFASNWRPFTISEIFRGKKSDVASTNSKEIEERVMSGEKKNEKGHSEDSLLNFDINTPEGVSQLAQLRRRAPGVSAPNSEESILATVHIKGLGNYTRRILRAAAAGDDFAVKVDGPYGTKLDYRDHKVIACYALGIGATPAMTLIKDCVERRAAGVKTVTTEHIYFIWCVRVSEEYTSFMDMLAYWNEKCKSAILPISLTVFIHVTRQKSGENLLEGYPGSDVFYGTRPDIPGYMQMIEDEEKQRGRDHSHVYVHTCGTDDFMRTVWNTALKHDWDTHRETFDF</sequence>
<feature type="domain" description="Ferric reductase NAD binding" evidence="9">
    <location>
        <begin position="452"/>
        <end position="538"/>
    </location>
</feature>
<protein>
    <recommendedName>
        <fullName evidence="12">FAD-binding FR-type domain-containing protein</fullName>
    </recommendedName>
</protein>
<feature type="transmembrane region" description="Helical" evidence="7">
    <location>
        <begin position="73"/>
        <end position="99"/>
    </location>
</feature>
<evidence type="ECO:0000256" key="4">
    <source>
        <dbReference type="ARBA" id="ARBA00023002"/>
    </source>
</evidence>
<keyword evidence="4" id="KW-0560">Oxidoreductase</keyword>
<dbReference type="PANTHER" id="PTHR11972:SF69">
    <property type="entry name" value="FERRIC REDUCTION OXIDASE 6-RELATED"/>
    <property type="match status" value="1"/>
</dbReference>
<evidence type="ECO:0000256" key="1">
    <source>
        <dbReference type="ARBA" id="ARBA00004141"/>
    </source>
</evidence>
<dbReference type="GO" id="GO:0016175">
    <property type="term" value="F:superoxide-generating NAD(P)H oxidase activity"/>
    <property type="evidence" value="ECO:0007669"/>
    <property type="project" value="TreeGrafter"/>
</dbReference>
<comment type="subcellular location">
    <subcellularLocation>
        <location evidence="1">Membrane</location>
        <topology evidence="1">Multi-pass membrane protein</topology>
    </subcellularLocation>
</comment>
<dbReference type="SUPFAM" id="SSF52343">
    <property type="entry name" value="Ferredoxin reductase-like, C-terminal NADP-linked domain"/>
    <property type="match status" value="1"/>
</dbReference>
<dbReference type="AlphaFoldDB" id="A0A162XM16"/>
<feature type="transmembrane region" description="Helical" evidence="7">
    <location>
        <begin position="119"/>
        <end position="138"/>
    </location>
</feature>
<dbReference type="InParanoid" id="A0A162XM16"/>
<organism evidence="10 11">
    <name type="scientific">Phycomyces blakesleeanus (strain ATCC 8743b / DSM 1359 / FGSC 10004 / NBRC 33097 / NRRL 1555)</name>
    <dbReference type="NCBI Taxonomy" id="763407"/>
    <lineage>
        <taxon>Eukaryota</taxon>
        <taxon>Fungi</taxon>
        <taxon>Fungi incertae sedis</taxon>
        <taxon>Mucoromycota</taxon>
        <taxon>Mucoromycotina</taxon>
        <taxon>Mucoromycetes</taxon>
        <taxon>Mucorales</taxon>
        <taxon>Phycomycetaceae</taxon>
        <taxon>Phycomyces</taxon>
    </lineage>
</organism>
<dbReference type="EMBL" id="KV440977">
    <property type="protein sequence ID" value="OAD75645.1"/>
    <property type="molecule type" value="Genomic_DNA"/>
</dbReference>
<dbReference type="GeneID" id="29004200"/>
<dbReference type="GO" id="GO:0006811">
    <property type="term" value="P:monoatomic ion transport"/>
    <property type="evidence" value="ECO:0007669"/>
    <property type="project" value="UniProtKB-KW"/>
</dbReference>
<dbReference type="Pfam" id="PF01794">
    <property type="entry name" value="Ferric_reduct"/>
    <property type="match status" value="1"/>
</dbReference>
<keyword evidence="3 7" id="KW-1133">Transmembrane helix</keyword>
<evidence type="ECO:0000259" key="9">
    <source>
        <dbReference type="Pfam" id="PF08030"/>
    </source>
</evidence>
<feature type="transmembrane region" description="Helical" evidence="7">
    <location>
        <begin position="224"/>
        <end position="242"/>
    </location>
</feature>
<evidence type="ECO:0000256" key="6">
    <source>
        <dbReference type="ARBA" id="ARBA00023136"/>
    </source>
</evidence>
<keyword evidence="6 7" id="KW-0472">Membrane</keyword>
<feature type="transmembrane region" description="Helical" evidence="7">
    <location>
        <begin position="14"/>
        <end position="37"/>
    </location>
</feature>
<feature type="domain" description="Ferric oxidoreductase" evidence="8">
    <location>
        <begin position="122"/>
        <end position="235"/>
    </location>
</feature>
<evidence type="ECO:0000259" key="8">
    <source>
        <dbReference type="Pfam" id="PF01794"/>
    </source>
</evidence>
<dbReference type="Pfam" id="PF08030">
    <property type="entry name" value="NAD_binding_6"/>
    <property type="match status" value="1"/>
</dbReference>
<dbReference type="InterPro" id="IPR013130">
    <property type="entry name" value="Fe3_Rdtase_TM_dom"/>
</dbReference>
<proteinExistence type="predicted"/>
<dbReference type="RefSeq" id="XP_018293685.1">
    <property type="nucleotide sequence ID" value="XM_018443295.1"/>
</dbReference>
<name>A0A162XM16_PHYB8</name>
<dbReference type="FunCoup" id="A0A162XM16">
    <property type="interactions" value="238"/>
</dbReference>
<dbReference type="Gene3D" id="3.40.50.80">
    <property type="entry name" value="Nucleotide-binding domain of ferredoxin-NADP reductase (FNR) module"/>
    <property type="match status" value="1"/>
</dbReference>
<dbReference type="PANTHER" id="PTHR11972">
    <property type="entry name" value="NADPH OXIDASE"/>
    <property type="match status" value="1"/>
</dbReference>
<dbReference type="InterPro" id="IPR039261">
    <property type="entry name" value="FNR_nucleotide-bd"/>
</dbReference>
<dbReference type="GO" id="GO:0005886">
    <property type="term" value="C:plasma membrane"/>
    <property type="evidence" value="ECO:0007669"/>
    <property type="project" value="TreeGrafter"/>
</dbReference>
<keyword evidence="5" id="KW-0813">Transport</keyword>
<dbReference type="SFLD" id="SFLDS00052">
    <property type="entry name" value="Ferric_Reductase_Domain"/>
    <property type="match status" value="1"/>
</dbReference>
<dbReference type="VEuPathDB" id="FungiDB:PHYBLDRAFT_77767"/>
<feature type="transmembrane region" description="Helical" evidence="7">
    <location>
        <begin position="159"/>
        <end position="177"/>
    </location>
</feature>
<dbReference type="InterPro" id="IPR050369">
    <property type="entry name" value="RBOH/FRE"/>
</dbReference>